<dbReference type="InterPro" id="IPR029040">
    <property type="entry name" value="RPABC4/Spt4"/>
</dbReference>
<evidence type="ECO:0000313" key="3">
    <source>
        <dbReference type="EMBL" id="KUG15715.1"/>
    </source>
</evidence>
<comment type="caution">
    <text evidence="3">The sequence shown here is derived from an EMBL/GenBank/DDBJ whole genome shotgun (WGS) entry which is preliminary data.</text>
</comment>
<dbReference type="InterPro" id="IPR007178">
    <property type="entry name" value="Spt4_arch"/>
</dbReference>
<dbReference type="Pfam" id="PF06093">
    <property type="entry name" value="Spt4"/>
    <property type="match status" value="1"/>
</dbReference>
<keyword evidence="1" id="KW-0804">Transcription</keyword>
<dbReference type="SUPFAM" id="SSF63393">
    <property type="entry name" value="RNA polymerase subunits"/>
    <property type="match status" value="1"/>
</dbReference>
<sequence>MVSVAAARKKLVRVCRECHRVVEGESCTVCGSGNISTDWAGYLVIIDPQRSEVAKKMNISLPGRYALKVR</sequence>
<evidence type="ECO:0000256" key="1">
    <source>
        <dbReference type="ARBA" id="ARBA00023163"/>
    </source>
</evidence>
<dbReference type="GO" id="GO:0000428">
    <property type="term" value="C:DNA-directed RNA polymerase complex"/>
    <property type="evidence" value="ECO:0007669"/>
    <property type="project" value="UniProtKB-KW"/>
</dbReference>
<feature type="domain" description="Spt4/RpoE2 zinc finger" evidence="2">
    <location>
        <begin position="12"/>
        <end position="70"/>
    </location>
</feature>
<accession>A0A0W8F5N7</accession>
<dbReference type="NCBIfam" id="NF041664">
    <property type="entry name" value="RNAP_arch_Epp"/>
    <property type="match status" value="1"/>
</dbReference>
<dbReference type="Gene3D" id="2.20.28.90">
    <property type="match status" value="1"/>
</dbReference>
<dbReference type="PANTHER" id="PTHR40704:SF1">
    <property type="entry name" value="TRANSCRIPTION ELONGATION FACTOR SPT4"/>
    <property type="match status" value="1"/>
</dbReference>
<dbReference type="GO" id="GO:0006355">
    <property type="term" value="P:regulation of DNA-templated transcription"/>
    <property type="evidence" value="ECO:0007669"/>
    <property type="project" value="InterPro"/>
</dbReference>
<gene>
    <name evidence="3" type="ORF">ASZ90_014637</name>
</gene>
<proteinExistence type="inferred from homology"/>
<dbReference type="InterPro" id="IPR038589">
    <property type="entry name" value="Spt4_dom_sf"/>
</dbReference>
<dbReference type="AlphaFoldDB" id="A0A0W8F5N7"/>
<dbReference type="SMART" id="SM01389">
    <property type="entry name" value="Spt4"/>
    <property type="match status" value="1"/>
</dbReference>
<dbReference type="EMBL" id="LNQE01001537">
    <property type="protein sequence ID" value="KUG15715.1"/>
    <property type="molecule type" value="Genomic_DNA"/>
</dbReference>
<dbReference type="PANTHER" id="PTHR40704">
    <property type="entry name" value="TRANSCRIPTION ELONGATION FACTOR SPT4"/>
    <property type="match status" value="1"/>
</dbReference>
<reference evidence="3" key="1">
    <citation type="journal article" date="2015" name="Proc. Natl. Acad. Sci. U.S.A.">
        <title>Networks of energetic and metabolic interactions define dynamics in microbial communities.</title>
        <authorList>
            <person name="Embree M."/>
            <person name="Liu J.K."/>
            <person name="Al-Bassam M.M."/>
            <person name="Zengler K."/>
        </authorList>
    </citation>
    <scope>NUCLEOTIDE SEQUENCE</scope>
</reference>
<dbReference type="HAMAP" id="MF_00949">
    <property type="entry name" value="Spt4_arch"/>
    <property type="match status" value="1"/>
</dbReference>
<protein>
    <submittedName>
        <fullName evidence="3">Dna-directed rna polymerase subunit e</fullName>
    </submittedName>
</protein>
<keyword evidence="3" id="KW-0240">DNA-directed RNA polymerase</keyword>
<name>A0A0W8F5N7_9ZZZZ</name>
<organism evidence="3">
    <name type="scientific">hydrocarbon metagenome</name>
    <dbReference type="NCBI Taxonomy" id="938273"/>
    <lineage>
        <taxon>unclassified sequences</taxon>
        <taxon>metagenomes</taxon>
        <taxon>ecological metagenomes</taxon>
    </lineage>
</organism>
<evidence type="ECO:0000259" key="2">
    <source>
        <dbReference type="SMART" id="SM01389"/>
    </source>
</evidence>
<dbReference type="InterPro" id="IPR022800">
    <property type="entry name" value="Spt4/RpoE2_Znf"/>
</dbReference>